<feature type="transmembrane region" description="Helical" evidence="1">
    <location>
        <begin position="68"/>
        <end position="86"/>
    </location>
</feature>
<keyword evidence="1" id="KW-1133">Transmembrane helix</keyword>
<evidence type="ECO:0000313" key="4">
    <source>
        <dbReference type="Proteomes" id="UP000011910"/>
    </source>
</evidence>
<sequence>MSLLRSLRRLLFWSLIVLVLLATLLPLLPSPQWYVRLWDYPRLQLFFLALLAMLLFAIFYYRQRKRGLLLLLALAATVVYHGYKAFPYTPLSPKQVYQTERDAQDTTFVSMLIANVLQDNTDHAPLLEMINREHPDLVLTLESDSVWQQALDVLDTSFPHSVKVPLSNTYGMHLYSRLPLRRQEVMYLLEPDIPSIRAEVQLPSGEWIQLYAVHPRPPVPGESDDSRERDAEIVLIGKMANAAKEQQGVVVAGDFNDVAWSSTTRLFQEVSGLLDPRIGRLLQYLSCQLPGVSLAARSCVSLPPLQAAAHAAAARHWLRPFSHPDPPQL</sequence>
<dbReference type="Gene3D" id="3.60.10.10">
    <property type="entry name" value="Endonuclease/exonuclease/phosphatase"/>
    <property type="match status" value="1"/>
</dbReference>
<dbReference type="InterPro" id="IPR005135">
    <property type="entry name" value="Endo/exonuclease/phosphatase"/>
</dbReference>
<proteinExistence type="predicted"/>
<dbReference type="eggNOG" id="COG3021">
    <property type="taxonomic scope" value="Bacteria"/>
</dbReference>
<dbReference type="InterPro" id="IPR036691">
    <property type="entry name" value="Endo/exonu/phosph_ase_sf"/>
</dbReference>
<keyword evidence="1" id="KW-0812">Transmembrane</keyword>
<evidence type="ECO:0000256" key="1">
    <source>
        <dbReference type="SAM" id="Phobius"/>
    </source>
</evidence>
<dbReference type="EMBL" id="AODQ01000067">
    <property type="protein sequence ID" value="EMR02227.1"/>
    <property type="molecule type" value="Genomic_DNA"/>
</dbReference>
<dbReference type="GO" id="GO:0003824">
    <property type="term" value="F:catalytic activity"/>
    <property type="evidence" value="ECO:0007669"/>
    <property type="project" value="InterPro"/>
</dbReference>
<dbReference type="OrthoDB" id="9796594at2"/>
<evidence type="ECO:0000313" key="3">
    <source>
        <dbReference type="EMBL" id="EMR02227.1"/>
    </source>
</evidence>
<dbReference type="Pfam" id="PF03372">
    <property type="entry name" value="Exo_endo_phos"/>
    <property type="match status" value="1"/>
</dbReference>
<name>M7N4K9_9BACT</name>
<keyword evidence="4" id="KW-1185">Reference proteome</keyword>
<dbReference type="Proteomes" id="UP000011910">
    <property type="component" value="Unassembled WGS sequence"/>
</dbReference>
<accession>M7N4K9</accession>
<comment type="caution">
    <text evidence="3">The sequence shown here is derived from an EMBL/GenBank/DDBJ whole genome shotgun (WGS) entry which is preliminary data.</text>
</comment>
<gene>
    <name evidence="3" type="ORF">ADICEAN_02622</name>
</gene>
<keyword evidence="1" id="KW-0472">Membrane</keyword>
<dbReference type="STRING" id="1279009.ADICEAN_02622"/>
<reference evidence="3 4" key="1">
    <citation type="journal article" date="2013" name="Genome Announc.">
        <title>Draft Genome Sequence of Cesiribacter andamanensis Strain AMV16T, Isolated from a Soil Sample from a Mud Volcano in the Andaman Islands, India.</title>
        <authorList>
            <person name="Shivaji S."/>
            <person name="Ara S."/>
            <person name="Begum Z."/>
            <person name="Srinivas T.N."/>
            <person name="Singh A."/>
            <person name="Kumar Pinnaka A."/>
        </authorList>
    </citation>
    <scope>NUCLEOTIDE SEQUENCE [LARGE SCALE GENOMIC DNA]</scope>
    <source>
        <strain evidence="3 4">AMV16</strain>
    </source>
</reference>
<protein>
    <recommendedName>
        <fullName evidence="2">Endonuclease/exonuclease/phosphatase domain-containing protein</fullName>
    </recommendedName>
</protein>
<feature type="transmembrane region" description="Helical" evidence="1">
    <location>
        <begin position="45"/>
        <end position="61"/>
    </location>
</feature>
<dbReference type="AlphaFoldDB" id="M7N4K9"/>
<feature type="domain" description="Endonuclease/exonuclease/phosphatase" evidence="2">
    <location>
        <begin position="115"/>
        <end position="293"/>
    </location>
</feature>
<dbReference type="SUPFAM" id="SSF56219">
    <property type="entry name" value="DNase I-like"/>
    <property type="match status" value="1"/>
</dbReference>
<dbReference type="PATRIC" id="fig|1279009.4.peg.2657"/>
<organism evidence="3 4">
    <name type="scientific">Cesiribacter andamanensis AMV16</name>
    <dbReference type="NCBI Taxonomy" id="1279009"/>
    <lineage>
        <taxon>Bacteria</taxon>
        <taxon>Pseudomonadati</taxon>
        <taxon>Bacteroidota</taxon>
        <taxon>Cytophagia</taxon>
        <taxon>Cytophagales</taxon>
        <taxon>Cesiribacteraceae</taxon>
        <taxon>Cesiribacter</taxon>
    </lineage>
</organism>
<evidence type="ECO:0000259" key="2">
    <source>
        <dbReference type="Pfam" id="PF03372"/>
    </source>
</evidence>